<feature type="compositionally biased region" description="Basic and acidic residues" evidence="2">
    <location>
        <begin position="390"/>
        <end position="401"/>
    </location>
</feature>
<dbReference type="EMBL" id="BMCB01000005">
    <property type="protein sequence ID" value="GGA89547.1"/>
    <property type="molecule type" value="Genomic_DNA"/>
</dbReference>
<dbReference type="Proteomes" id="UP000652995">
    <property type="component" value="Unassembled WGS sequence"/>
</dbReference>
<gene>
    <name evidence="6" type="primary">dnaB_2</name>
    <name evidence="5" type="ORF">GCM10007183_12250</name>
    <name evidence="6" type="ORF">SAMEA4412661_00964</name>
</gene>
<dbReference type="Proteomes" id="UP000243706">
    <property type="component" value="Chromosome 1"/>
</dbReference>
<name>A0A240C2N8_9STAP</name>
<dbReference type="Pfam" id="PF25888">
    <property type="entry name" value="WHD_DnaB"/>
    <property type="match status" value="1"/>
</dbReference>
<evidence type="ECO:0000313" key="8">
    <source>
        <dbReference type="Proteomes" id="UP000652995"/>
    </source>
</evidence>
<proteinExistence type="inferred from homology"/>
<evidence type="ECO:0000259" key="3">
    <source>
        <dbReference type="Pfam" id="PF07261"/>
    </source>
</evidence>
<evidence type="ECO:0000313" key="7">
    <source>
        <dbReference type="Proteomes" id="UP000243706"/>
    </source>
</evidence>
<reference evidence="6 7" key="2">
    <citation type="submission" date="2017-06" db="EMBL/GenBank/DDBJ databases">
        <authorList>
            <consortium name="Pathogen Informatics"/>
        </authorList>
    </citation>
    <scope>NUCLEOTIDE SEQUENCE [LARGE SCALE GENOMIC DNA]</scope>
    <source>
        <strain evidence="6 7">NCTC13833</strain>
    </source>
</reference>
<dbReference type="EMBL" id="LT906464">
    <property type="protein sequence ID" value="SNW02165.1"/>
    <property type="molecule type" value="Genomic_DNA"/>
</dbReference>
<dbReference type="Pfam" id="PF07261">
    <property type="entry name" value="DnaB_2"/>
    <property type="match status" value="1"/>
</dbReference>
<accession>A0A240C2N8</accession>
<evidence type="ECO:0000313" key="5">
    <source>
        <dbReference type="EMBL" id="GGA89547.1"/>
    </source>
</evidence>
<dbReference type="InterPro" id="IPR006343">
    <property type="entry name" value="DnaB/C_C"/>
</dbReference>
<feature type="domain" description="DnaB/C C-terminal" evidence="3">
    <location>
        <begin position="326"/>
        <end position="384"/>
    </location>
</feature>
<feature type="region of interest" description="Disordered" evidence="2">
    <location>
        <begin position="390"/>
        <end position="433"/>
    </location>
</feature>
<dbReference type="InterPro" id="IPR058660">
    <property type="entry name" value="WHD_DnaB"/>
</dbReference>
<dbReference type="OrthoDB" id="2082007at2"/>
<reference evidence="5" key="4">
    <citation type="submission" date="2024-05" db="EMBL/GenBank/DDBJ databases">
        <authorList>
            <person name="Sun Q."/>
            <person name="Sedlacek I."/>
        </authorList>
    </citation>
    <scope>NUCLEOTIDE SEQUENCE</scope>
    <source>
        <strain evidence="5">CCM 4175</strain>
    </source>
</reference>
<reference evidence="5" key="1">
    <citation type="journal article" date="2014" name="Int. J. Syst. Evol. Microbiol.">
        <title>Complete genome of a new Firmicutes species belonging to the dominant human colonic microbiota ('Ruminococcus bicirculans') reveals two chromosomes and a selective capacity to utilize plant glucans.</title>
        <authorList>
            <consortium name="NISC Comparative Sequencing Program"/>
            <person name="Wegmann U."/>
            <person name="Louis P."/>
            <person name="Goesmann A."/>
            <person name="Henrissat B."/>
            <person name="Duncan S.H."/>
            <person name="Flint H.J."/>
        </authorList>
    </citation>
    <scope>NUCLEOTIDE SEQUENCE</scope>
    <source>
        <strain evidence="5">CCM 4175</strain>
    </source>
</reference>
<feature type="domain" description="Replicative helicase loading/DNA remodeling protein DnaB N-terminal winged helix" evidence="4">
    <location>
        <begin position="11"/>
        <end position="260"/>
    </location>
</feature>
<dbReference type="AlphaFoldDB" id="A0A240C2N8"/>
<sequence>MSLSMYANTLRPHDGFQVIQQFRLQPLHDEILSRLFTPLIGAQSVGIYHFLSQFSMSSAEEGLTHYTVMSELKINLMSFREYADLLEGIGLMRTYVRHSDETTQFIYELLPPPSPDEFFNDPMLSIYFYQIVGNQRYHQLKSHFIIQTVDTTGYVDVTKKFTDVFKVPKQSFYQPEKHLAETEYNGVDLTDVSFDFDLLADMLQTHYISKEILTEPTKTLIVQLATLYRIAPDQMKTLILKSLNSDQTLSIIDLRKQAQTHFLNGNQQTLPELQRMNATSDTVNQGGVEHEDVSVESWEDWYHLMDNTSPVVMLTSYGGSEPPLYQKRMIEELMEREGFNFGVINILLQYVMQKIDNNLPEKYVYSVASTWKKSGVVDAKTAHQKAMEIQRNEEKAQEKRKQPQRQNYSKGTVYEEKPRWMTHPEEFKSKEEDLDVLERDREAFLKELQQSRKAGDE</sequence>
<keyword evidence="5" id="KW-0347">Helicase</keyword>
<evidence type="ECO:0000313" key="6">
    <source>
        <dbReference type="EMBL" id="SNW02165.1"/>
    </source>
</evidence>
<evidence type="ECO:0000256" key="2">
    <source>
        <dbReference type="SAM" id="MobiDB-lite"/>
    </source>
</evidence>
<organism evidence="6 7">
    <name type="scientific">Staphylococcus muscae</name>
    <dbReference type="NCBI Taxonomy" id="1294"/>
    <lineage>
        <taxon>Bacteria</taxon>
        <taxon>Bacillati</taxon>
        <taxon>Bacillota</taxon>
        <taxon>Bacilli</taxon>
        <taxon>Bacillales</taxon>
        <taxon>Staphylococcaceae</taxon>
        <taxon>Staphylococcus</taxon>
    </lineage>
</organism>
<dbReference type="GO" id="GO:0004386">
    <property type="term" value="F:helicase activity"/>
    <property type="evidence" value="ECO:0007669"/>
    <property type="project" value="UniProtKB-KW"/>
</dbReference>
<protein>
    <submittedName>
        <fullName evidence="6">Chromosome replication initiation/membrane attachment protein</fullName>
    </submittedName>
    <submittedName>
        <fullName evidence="5">Helicase DnaB</fullName>
    </submittedName>
</protein>
<keyword evidence="5" id="KW-0067">ATP-binding</keyword>
<reference evidence="8" key="3">
    <citation type="journal article" date="2019" name="Int. J. Syst. Evol. Microbiol.">
        <title>The Global Catalogue of Microorganisms (GCM) 10K type strain sequencing project: providing services to taxonomists for standard genome sequencing and annotation.</title>
        <authorList>
            <consortium name="The Broad Institute Genomics Platform"/>
            <consortium name="The Broad Institute Genome Sequencing Center for Infectious Disease"/>
            <person name="Wu L."/>
            <person name="Ma J."/>
        </authorList>
    </citation>
    <scope>NUCLEOTIDE SEQUENCE [LARGE SCALE GENOMIC DNA]</scope>
    <source>
        <strain evidence="8">CCM 4175</strain>
    </source>
</reference>
<dbReference type="RefSeq" id="WP_095116537.1">
    <property type="nucleotide sequence ID" value="NZ_BMCB01000005.1"/>
</dbReference>
<keyword evidence="5" id="KW-0547">Nucleotide-binding</keyword>
<keyword evidence="5" id="KW-0378">Hydrolase</keyword>
<dbReference type="KEGG" id="smus:C7J88_01580"/>
<evidence type="ECO:0000259" key="4">
    <source>
        <dbReference type="Pfam" id="PF25888"/>
    </source>
</evidence>
<evidence type="ECO:0000256" key="1">
    <source>
        <dbReference type="ARBA" id="ARBA00093462"/>
    </source>
</evidence>
<comment type="similarity">
    <text evidence="1">Belongs to the DnaB/DnaD family.</text>
</comment>
<keyword evidence="8" id="KW-1185">Reference proteome</keyword>
<feature type="compositionally biased region" description="Basic and acidic residues" evidence="2">
    <location>
        <begin position="413"/>
        <end position="433"/>
    </location>
</feature>